<organism evidence="1 2">
    <name type="scientific">Pholiota conissans</name>
    <dbReference type="NCBI Taxonomy" id="109636"/>
    <lineage>
        <taxon>Eukaryota</taxon>
        <taxon>Fungi</taxon>
        <taxon>Dikarya</taxon>
        <taxon>Basidiomycota</taxon>
        <taxon>Agaricomycotina</taxon>
        <taxon>Agaricomycetes</taxon>
        <taxon>Agaricomycetidae</taxon>
        <taxon>Agaricales</taxon>
        <taxon>Agaricineae</taxon>
        <taxon>Strophariaceae</taxon>
        <taxon>Pholiota</taxon>
    </lineage>
</organism>
<dbReference type="EMBL" id="MU155456">
    <property type="protein sequence ID" value="KAF9473266.1"/>
    <property type="molecule type" value="Genomic_DNA"/>
</dbReference>
<accession>A0A9P5YSR2</accession>
<sequence>MAWVGCKVAVVVDVNERWNEEARSRSVRRWESWDMIGRAGMGREWEGGPHLVGRKCVSYPGGRGDGVGGVAEEGEPGRVPTGNRTCRFVEREEPRAYDAMTYGGDNVDLGLGCLWLTGAERELRAWREMRRSSWFCALRVESWVAQAHDRVCEEMGNTSTRHSWKPLFEPFGGLGSSRAQPPTLDDLAAYNDDRLSNGVINLDSHPFHPRNSAPSPACRWSRLKVTKSRVYALANQESTERGHERLAGCSLDNERRILREQLAQHIGISQHADHRCSSSSGGVVCYDTWYFSLLSLDLAHDVTGSGWGGFMLSPPQPTTAQRHSVSPSIPVLLVPVLFCVARDIGYVDILSICIVAELWKWLGILNGARWLEVFFSLRDEVHRNALSFFRPLPALLSFTSRLTSPIVFSPPPLTTVPLRPEPNAKAQRRLNMEYTLEMDRRQTLPPDTGYILAAAQSRRDLDWSSKHPN</sequence>
<protein>
    <submittedName>
        <fullName evidence="1">Uncharacterized protein</fullName>
    </submittedName>
</protein>
<evidence type="ECO:0000313" key="2">
    <source>
        <dbReference type="Proteomes" id="UP000807469"/>
    </source>
</evidence>
<dbReference type="Proteomes" id="UP000807469">
    <property type="component" value="Unassembled WGS sequence"/>
</dbReference>
<evidence type="ECO:0000313" key="1">
    <source>
        <dbReference type="EMBL" id="KAF9473266.1"/>
    </source>
</evidence>
<keyword evidence="2" id="KW-1185">Reference proteome</keyword>
<dbReference type="AlphaFoldDB" id="A0A9P5YSR2"/>
<proteinExistence type="predicted"/>
<name>A0A9P5YSR2_9AGAR</name>
<reference evidence="1" key="1">
    <citation type="submission" date="2020-11" db="EMBL/GenBank/DDBJ databases">
        <authorList>
            <consortium name="DOE Joint Genome Institute"/>
            <person name="Ahrendt S."/>
            <person name="Riley R."/>
            <person name="Andreopoulos W."/>
            <person name="Labutti K."/>
            <person name="Pangilinan J."/>
            <person name="Ruiz-Duenas F.J."/>
            <person name="Barrasa J.M."/>
            <person name="Sanchez-Garcia M."/>
            <person name="Camarero S."/>
            <person name="Miyauchi S."/>
            <person name="Serrano A."/>
            <person name="Linde D."/>
            <person name="Babiker R."/>
            <person name="Drula E."/>
            <person name="Ayuso-Fernandez I."/>
            <person name="Pacheco R."/>
            <person name="Padilla G."/>
            <person name="Ferreira P."/>
            <person name="Barriuso J."/>
            <person name="Kellner H."/>
            <person name="Castanera R."/>
            <person name="Alfaro M."/>
            <person name="Ramirez L."/>
            <person name="Pisabarro A.G."/>
            <person name="Kuo A."/>
            <person name="Tritt A."/>
            <person name="Lipzen A."/>
            <person name="He G."/>
            <person name="Yan M."/>
            <person name="Ng V."/>
            <person name="Cullen D."/>
            <person name="Martin F."/>
            <person name="Rosso M.-N."/>
            <person name="Henrissat B."/>
            <person name="Hibbett D."/>
            <person name="Martinez A.T."/>
            <person name="Grigoriev I.V."/>
        </authorList>
    </citation>
    <scope>NUCLEOTIDE SEQUENCE</scope>
    <source>
        <strain evidence="1">CIRM-BRFM 674</strain>
    </source>
</reference>
<gene>
    <name evidence="1" type="ORF">BDN70DRAFT_899899</name>
</gene>
<comment type="caution">
    <text evidence="1">The sequence shown here is derived from an EMBL/GenBank/DDBJ whole genome shotgun (WGS) entry which is preliminary data.</text>
</comment>